<dbReference type="PANTHER" id="PTHR40626">
    <property type="entry name" value="MIP31509P"/>
    <property type="match status" value="1"/>
</dbReference>
<dbReference type="PROSITE" id="PS50157">
    <property type="entry name" value="ZINC_FINGER_C2H2_2"/>
    <property type="match status" value="2"/>
</dbReference>
<keyword evidence="6" id="KW-0539">Nucleus</keyword>
<evidence type="ECO:0000256" key="5">
    <source>
        <dbReference type="ARBA" id="ARBA00022833"/>
    </source>
</evidence>
<dbReference type="GeneID" id="28726351"/>
<keyword evidence="3" id="KW-0677">Repeat</keyword>
<dbReference type="STRING" id="45286.A0A0X8HWY9"/>
<evidence type="ECO:0000256" key="8">
    <source>
        <dbReference type="SAM" id="MobiDB-lite"/>
    </source>
</evidence>
<gene>
    <name evidence="10" type="ORF">AW171_hschr85045</name>
</gene>
<dbReference type="Proteomes" id="UP000243052">
    <property type="component" value="Chromosome viii"/>
</dbReference>
<reference evidence="10 11" key="1">
    <citation type="submission" date="2016-01" db="EMBL/GenBank/DDBJ databases">
        <title>Genome sequence of the yeast Holleya sinecauda.</title>
        <authorList>
            <person name="Dietrich F.S."/>
        </authorList>
    </citation>
    <scope>NUCLEOTIDE SEQUENCE [LARGE SCALE GENOMIC DNA]</scope>
    <source>
        <strain evidence="10 11">ATCC 58844</strain>
    </source>
</reference>
<feature type="compositionally biased region" description="Low complexity" evidence="8">
    <location>
        <begin position="242"/>
        <end position="255"/>
    </location>
</feature>
<keyword evidence="5" id="KW-0862">Zinc</keyword>
<feature type="region of interest" description="Disordered" evidence="8">
    <location>
        <begin position="116"/>
        <end position="149"/>
    </location>
</feature>
<evidence type="ECO:0000313" key="10">
    <source>
        <dbReference type="EMBL" id="AMD22974.1"/>
    </source>
</evidence>
<dbReference type="Pfam" id="PF00096">
    <property type="entry name" value="zf-C2H2"/>
    <property type="match status" value="2"/>
</dbReference>
<dbReference type="Gene3D" id="3.30.160.60">
    <property type="entry name" value="Classic Zinc Finger"/>
    <property type="match status" value="2"/>
</dbReference>
<dbReference type="GO" id="GO:0000785">
    <property type="term" value="C:chromatin"/>
    <property type="evidence" value="ECO:0007669"/>
    <property type="project" value="TreeGrafter"/>
</dbReference>
<dbReference type="EMBL" id="CP014248">
    <property type="protein sequence ID" value="AMD22974.1"/>
    <property type="molecule type" value="Genomic_DNA"/>
</dbReference>
<dbReference type="GO" id="GO:0005634">
    <property type="term" value="C:nucleus"/>
    <property type="evidence" value="ECO:0007669"/>
    <property type="project" value="UniProtKB-SubCell"/>
</dbReference>
<organism evidence="10 11">
    <name type="scientific">Eremothecium sinecaudum</name>
    <dbReference type="NCBI Taxonomy" id="45286"/>
    <lineage>
        <taxon>Eukaryota</taxon>
        <taxon>Fungi</taxon>
        <taxon>Dikarya</taxon>
        <taxon>Ascomycota</taxon>
        <taxon>Saccharomycotina</taxon>
        <taxon>Saccharomycetes</taxon>
        <taxon>Saccharomycetales</taxon>
        <taxon>Saccharomycetaceae</taxon>
        <taxon>Eremothecium</taxon>
    </lineage>
</organism>
<keyword evidence="11" id="KW-1185">Reference proteome</keyword>
<accession>A0A0X8HWY9</accession>
<dbReference type="SUPFAM" id="SSF57667">
    <property type="entry name" value="beta-beta-alpha zinc fingers"/>
    <property type="match status" value="1"/>
</dbReference>
<proteinExistence type="predicted"/>
<keyword evidence="2" id="KW-0479">Metal-binding</keyword>
<dbReference type="InterPro" id="IPR051059">
    <property type="entry name" value="VerF-like"/>
</dbReference>
<evidence type="ECO:0000313" key="11">
    <source>
        <dbReference type="Proteomes" id="UP000243052"/>
    </source>
</evidence>
<evidence type="ECO:0000256" key="4">
    <source>
        <dbReference type="ARBA" id="ARBA00022771"/>
    </source>
</evidence>
<keyword evidence="4 7" id="KW-0863">Zinc-finger</keyword>
<evidence type="ECO:0000256" key="2">
    <source>
        <dbReference type="ARBA" id="ARBA00022723"/>
    </source>
</evidence>
<dbReference type="InterPro" id="IPR036236">
    <property type="entry name" value="Znf_C2H2_sf"/>
</dbReference>
<feature type="region of interest" description="Disordered" evidence="8">
    <location>
        <begin position="241"/>
        <end position="262"/>
    </location>
</feature>
<feature type="domain" description="C2H2-type" evidence="9">
    <location>
        <begin position="77"/>
        <end position="105"/>
    </location>
</feature>
<comment type="subcellular location">
    <subcellularLocation>
        <location evidence="1">Nucleus</location>
    </subcellularLocation>
</comment>
<dbReference type="GO" id="GO:0000978">
    <property type="term" value="F:RNA polymerase II cis-regulatory region sequence-specific DNA binding"/>
    <property type="evidence" value="ECO:0007669"/>
    <property type="project" value="InterPro"/>
</dbReference>
<dbReference type="GO" id="GO:0008270">
    <property type="term" value="F:zinc ion binding"/>
    <property type="evidence" value="ECO:0007669"/>
    <property type="project" value="UniProtKB-KW"/>
</dbReference>
<name>A0A0X8HWY9_9SACH</name>
<feature type="domain" description="C2H2-type" evidence="9">
    <location>
        <begin position="49"/>
        <end position="76"/>
    </location>
</feature>
<dbReference type="OrthoDB" id="10018191at2759"/>
<protein>
    <submittedName>
        <fullName evidence="10">HHR205Cp</fullName>
    </submittedName>
</protein>
<dbReference type="PROSITE" id="PS00028">
    <property type="entry name" value="ZINC_FINGER_C2H2_1"/>
    <property type="match status" value="2"/>
</dbReference>
<dbReference type="FunFam" id="3.30.160.60:FF:000446">
    <property type="entry name" value="Zinc finger protein"/>
    <property type="match status" value="1"/>
</dbReference>
<feature type="region of interest" description="Disordered" evidence="8">
    <location>
        <begin position="276"/>
        <end position="300"/>
    </location>
</feature>
<evidence type="ECO:0000256" key="6">
    <source>
        <dbReference type="ARBA" id="ARBA00023242"/>
    </source>
</evidence>
<dbReference type="PANTHER" id="PTHR40626:SF28">
    <property type="entry name" value="REGULATORY PROTEIN ADR1"/>
    <property type="match status" value="1"/>
</dbReference>
<dbReference type="GO" id="GO:0000981">
    <property type="term" value="F:DNA-binding transcription factor activity, RNA polymerase II-specific"/>
    <property type="evidence" value="ECO:0007669"/>
    <property type="project" value="InterPro"/>
</dbReference>
<feature type="compositionally biased region" description="Polar residues" evidence="8">
    <location>
        <begin position="130"/>
        <end position="141"/>
    </location>
</feature>
<dbReference type="AlphaFoldDB" id="A0A0X8HWY9"/>
<evidence type="ECO:0000259" key="9">
    <source>
        <dbReference type="PROSITE" id="PS50157"/>
    </source>
</evidence>
<dbReference type="FunFam" id="3.30.160.60:FF:000145">
    <property type="entry name" value="Zinc finger protein 574"/>
    <property type="match status" value="1"/>
</dbReference>
<dbReference type="SMART" id="SM00355">
    <property type="entry name" value="ZnF_C2H2"/>
    <property type="match status" value="2"/>
</dbReference>
<evidence type="ECO:0000256" key="1">
    <source>
        <dbReference type="ARBA" id="ARBA00004123"/>
    </source>
</evidence>
<dbReference type="RefSeq" id="XP_017989970.1">
    <property type="nucleotide sequence ID" value="XM_018134481.1"/>
</dbReference>
<dbReference type="InterPro" id="IPR013087">
    <property type="entry name" value="Znf_C2H2_type"/>
</dbReference>
<sequence>MELPFTTTDNGGIITTSNNMNSKINKRFAQLPENLRLNGVTPSGKPRLFVCSVCTRAFARQEHLIRHKRSHTNEKPYICGICDKRFSRRDLLLRHANKLHGGSCGELLLKKDSPRKRSDIVGKKRRSVTAIPTTPEGSNSTSLASSKNGSNAASAAAAMLEFPGSRRTSKRRVSFSAQSGENYASAAISGDYADDADKVQFSTPQLLPVDLTKESSSMAPAEANGWVSDLNNMSSLEAVRITGSTSTSSTSSNGTLAAGKQGSAMSWQAAKMKSLFNNGASTPQPGKKPAPLGSKGAAPSSLSVPMEWDCSWTASSMANAKESPNSREVSVLSAANEFKFLPTNGEGGSEVPPHDSNMSATEIMSTFENFMRTGSSFYGIVDPDASSTITRATVPANERHSQYSDIISCNFFTHELRLMCSTALEYYSLYCIKPGMSTASSVTLPSCKELNLYLSLFINHFASHYPFIHPQLWQSDLESFRGYIYGSTENAAQADDYAMQCANILCLPLLSATMGSMYLKSYGMEVVQSISLNTSRMYEISRRVLHVFLETRSASKITTSSLWLTQSLMLSVLYSLFTEAWEGVSDSVSDTLLKQVGAVCTMIKKNLIPEISSFTKPPHFNSPAEYIMLESKVRTTLFCYNLCQSLKSFYNIHSSFFLNEADLDSIIIPDDESTWNLASLDFQEDSIVVLAPSKVINAKKNTMTLGKFQQTFTFSTLGAHRIPEFLAQSMLFYEYNNLSSSLHIFLTKIDTKKLEINLHYFSNNPTTGGPSSTPMSLDSDNTMPAADSLFHVDSTKTLSQDAIILKNSLMCMIFLKSMDRSYGWQLGKRCIEDMYATYLDSKKFNVLSSGSYKLITDFLVALNFSIQNLASIVRGGNPPKLDTSRISVLNLQYYYFNFVVVIKFIMDFESTPNFKLLCIYTELKKLASNFLIPALSNFYPLEFAKFLDTDSELLGLWKENSTTDLYKDYVAEAPLVSNNSVPNRDLNNTHIHSNGNTQISNGEHINVGQLEKLINNVLVYSFNDTNFLSMPKNVSNEFAFSSAPLSNTIPSNNSVLSPKPTASSLNLLKCHHESSRTGKKANQTFAERYHLAEKYILIAKCIYLHANDSCIHSLFLKGLSDNFQKLERLHLSQESLGDDDEHEKSISLMGDDISVRAGSFFNGYLAEQ</sequence>
<evidence type="ECO:0000256" key="3">
    <source>
        <dbReference type="ARBA" id="ARBA00022737"/>
    </source>
</evidence>
<evidence type="ECO:0000256" key="7">
    <source>
        <dbReference type="PROSITE-ProRule" id="PRU00042"/>
    </source>
</evidence>